<dbReference type="InterPro" id="IPR027417">
    <property type="entry name" value="P-loop_NTPase"/>
</dbReference>
<dbReference type="PANTHER" id="PTHR45685">
    <property type="entry name" value="HELICASE SRCAP-RELATED"/>
    <property type="match status" value="1"/>
</dbReference>
<keyword evidence="12" id="KW-0010">Activator</keyword>
<feature type="compositionally biased region" description="Polar residues" evidence="20">
    <location>
        <begin position="1463"/>
        <end position="1475"/>
    </location>
</feature>
<comment type="subcellular location">
    <subcellularLocation>
        <location evidence="1">Nucleus</location>
    </subcellularLocation>
</comment>
<dbReference type="PROSITE" id="PS00690">
    <property type="entry name" value="DEAH_ATP_HELICASE"/>
    <property type="match status" value="1"/>
</dbReference>
<name>A0A060SXZ3_BLAAD</name>
<dbReference type="GO" id="GO:0016887">
    <property type="term" value="F:ATP hydrolysis activity"/>
    <property type="evidence" value="ECO:0007669"/>
    <property type="project" value="TreeGrafter"/>
</dbReference>
<dbReference type="Gene3D" id="3.40.50.300">
    <property type="entry name" value="P-loop containing nucleotide triphosphate hydrolases"/>
    <property type="match status" value="1"/>
</dbReference>
<dbReference type="Pfam" id="PF00176">
    <property type="entry name" value="SNF2-rel_dom"/>
    <property type="match status" value="1"/>
</dbReference>
<dbReference type="SMART" id="SM00490">
    <property type="entry name" value="HELICc"/>
    <property type="match status" value="1"/>
</dbReference>
<gene>
    <name evidence="24" type="ORF">GNLVRS02_ARAD1A08426g</name>
</gene>
<evidence type="ECO:0000256" key="16">
    <source>
        <dbReference type="ARBA" id="ARBA00040599"/>
    </source>
</evidence>
<evidence type="ECO:0000256" key="15">
    <source>
        <dbReference type="ARBA" id="ARBA00037570"/>
    </source>
</evidence>
<feature type="region of interest" description="Disordered" evidence="20">
    <location>
        <begin position="1405"/>
        <end position="1529"/>
    </location>
</feature>
<feature type="compositionally biased region" description="Polar residues" evidence="20">
    <location>
        <begin position="49"/>
        <end position="58"/>
    </location>
</feature>
<dbReference type="PROSITE" id="PS51192">
    <property type="entry name" value="HELICASE_ATP_BIND_1"/>
    <property type="match status" value="1"/>
</dbReference>
<evidence type="ECO:0000259" key="21">
    <source>
        <dbReference type="PROSITE" id="PS51192"/>
    </source>
</evidence>
<dbReference type="PANTHER" id="PTHR45685:SF1">
    <property type="entry name" value="HELICASE SRCAP"/>
    <property type="match status" value="1"/>
</dbReference>
<dbReference type="GO" id="GO:0003678">
    <property type="term" value="F:DNA helicase activity"/>
    <property type="evidence" value="ECO:0007669"/>
    <property type="project" value="UniProtKB-EC"/>
</dbReference>
<evidence type="ECO:0000256" key="5">
    <source>
        <dbReference type="ARBA" id="ARBA00022741"/>
    </source>
</evidence>
<evidence type="ECO:0000256" key="7">
    <source>
        <dbReference type="ARBA" id="ARBA00022806"/>
    </source>
</evidence>
<feature type="domain" description="Helicase C-terminal" evidence="22">
    <location>
        <begin position="1209"/>
        <end position="1362"/>
    </location>
</feature>
<feature type="compositionally biased region" description="Acidic residues" evidence="20">
    <location>
        <begin position="565"/>
        <end position="599"/>
    </location>
</feature>
<comment type="subunit">
    <text evidence="3">Component of the SWR1 chromatin-remodeling complex.</text>
</comment>
<feature type="compositionally biased region" description="Low complexity" evidence="20">
    <location>
        <begin position="1439"/>
        <end position="1459"/>
    </location>
</feature>
<evidence type="ECO:0000256" key="9">
    <source>
        <dbReference type="ARBA" id="ARBA00022853"/>
    </source>
</evidence>
<dbReference type="FunFam" id="3.40.50.300:FF:000655">
    <property type="entry name" value="Protein PHOTOPERIOD-INDEPENDENT EARLY FLOWERING 1"/>
    <property type="match status" value="1"/>
</dbReference>
<feature type="region of interest" description="Disordered" evidence="20">
    <location>
        <begin position="149"/>
        <end position="233"/>
    </location>
</feature>
<keyword evidence="5" id="KW-0547">Nucleotide-binding</keyword>
<evidence type="ECO:0000256" key="18">
    <source>
        <dbReference type="ARBA" id="ARBA00074297"/>
    </source>
</evidence>
<dbReference type="SUPFAM" id="SSF52540">
    <property type="entry name" value="P-loop containing nucleoside triphosphate hydrolases"/>
    <property type="match status" value="2"/>
</dbReference>
<dbReference type="EC" id="3.6.4.12" evidence="4"/>
<feature type="compositionally biased region" description="Acidic residues" evidence="20">
    <location>
        <begin position="613"/>
        <end position="625"/>
    </location>
</feature>
<feature type="compositionally biased region" description="Acidic residues" evidence="20">
    <location>
        <begin position="465"/>
        <end position="477"/>
    </location>
</feature>
<dbReference type="InterPro" id="IPR050520">
    <property type="entry name" value="INO80/SWR1_helicase"/>
</dbReference>
<feature type="compositionally biased region" description="Pro residues" evidence="20">
    <location>
        <begin position="177"/>
        <end position="187"/>
    </location>
</feature>
<dbReference type="InterPro" id="IPR014001">
    <property type="entry name" value="Helicase_ATP-bd"/>
</dbReference>
<dbReference type="Pfam" id="PF07529">
    <property type="entry name" value="HSA"/>
    <property type="match status" value="1"/>
</dbReference>
<dbReference type="Pfam" id="PF00271">
    <property type="entry name" value="Helicase_C"/>
    <property type="match status" value="1"/>
</dbReference>
<proteinExistence type="inferred from homology"/>
<dbReference type="Gene3D" id="3.40.50.10810">
    <property type="entry name" value="Tandem AAA-ATPase domain"/>
    <property type="match status" value="1"/>
</dbReference>
<keyword evidence="11" id="KW-0238">DNA-binding</keyword>
<feature type="region of interest" description="Disordered" evidence="20">
    <location>
        <begin position="465"/>
        <end position="654"/>
    </location>
</feature>
<reference evidence="24" key="2">
    <citation type="submission" date="2014-06" db="EMBL/GenBank/DDBJ databases">
        <title>The complete genome of Blastobotrys (Arxula) adeninivorans LS3 - a yeast of biotechnological interest.</title>
        <authorList>
            <person name="Kunze G."/>
            <person name="Gaillardin C."/>
            <person name="Czernicka M."/>
            <person name="Durrens P."/>
            <person name="Martin T."/>
            <person name="Boer E."/>
            <person name="Gabaldon T."/>
            <person name="Cruz J."/>
            <person name="Talla E."/>
            <person name="Marck C."/>
            <person name="Goffeau A."/>
            <person name="Barbe V."/>
            <person name="Baret P."/>
            <person name="Baronian K."/>
            <person name="Beier S."/>
            <person name="Bleykasten C."/>
            <person name="Bode R."/>
            <person name="Casaregola S."/>
            <person name="Despons L."/>
            <person name="Fairhead C."/>
            <person name="Giersberg M."/>
            <person name="Gierski P."/>
            <person name="Hahnel U."/>
            <person name="Hartmann A."/>
            <person name="Jankowska D."/>
            <person name="Jubin C."/>
            <person name="Jung P."/>
            <person name="Lafontaine I."/>
            <person name="Leh-Louis V."/>
            <person name="Lemaire M."/>
            <person name="Marcet-Houben M."/>
            <person name="Mascher M."/>
            <person name="Morel G."/>
            <person name="Richard G.-F."/>
            <person name="Riechen J."/>
            <person name="Sacerdot C."/>
            <person name="Sarkar A."/>
            <person name="Savel G."/>
            <person name="Schacherer J."/>
            <person name="Sherman D."/>
            <person name="Straub M.-L."/>
            <person name="Stein N."/>
            <person name="Thierry A."/>
            <person name="Trautwein-Schult A."/>
            <person name="Westhof E."/>
            <person name="Worch S."/>
            <person name="Dujon B."/>
            <person name="Souciet J.-L."/>
            <person name="Wincker P."/>
            <person name="Scholz U."/>
            <person name="Neuveglise N."/>
        </authorList>
    </citation>
    <scope>NUCLEOTIDE SEQUENCE</scope>
    <source>
        <strain evidence="24">LS3</strain>
    </source>
</reference>
<dbReference type="PROSITE" id="PS51194">
    <property type="entry name" value="HELICASE_CTER"/>
    <property type="match status" value="1"/>
</dbReference>
<feature type="compositionally biased region" description="Basic and acidic residues" evidence="20">
    <location>
        <begin position="516"/>
        <end position="530"/>
    </location>
</feature>
<feature type="domain" description="HSA" evidence="23">
    <location>
        <begin position="335"/>
        <end position="407"/>
    </location>
</feature>
<evidence type="ECO:0000256" key="11">
    <source>
        <dbReference type="ARBA" id="ARBA00023125"/>
    </source>
</evidence>
<feature type="region of interest" description="Disordered" evidence="20">
    <location>
        <begin position="26"/>
        <end position="90"/>
    </location>
</feature>
<feature type="compositionally biased region" description="Acidic residues" evidence="20">
    <location>
        <begin position="1514"/>
        <end position="1528"/>
    </location>
</feature>
<keyword evidence="8" id="KW-0067">ATP-binding</keyword>
<accession>A0A060SXZ3</accession>
<evidence type="ECO:0000259" key="22">
    <source>
        <dbReference type="PROSITE" id="PS51194"/>
    </source>
</evidence>
<feature type="coiled-coil region" evidence="19">
    <location>
        <begin position="380"/>
        <end position="408"/>
    </location>
</feature>
<evidence type="ECO:0000256" key="17">
    <source>
        <dbReference type="ARBA" id="ARBA00047995"/>
    </source>
</evidence>
<dbReference type="PhylomeDB" id="A0A060SXZ3"/>
<dbReference type="InterPro" id="IPR049730">
    <property type="entry name" value="SNF2/RAD54-like_C"/>
</dbReference>
<feature type="compositionally biased region" description="Acidic residues" evidence="20">
    <location>
        <begin position="487"/>
        <end position="499"/>
    </location>
</feature>
<evidence type="ECO:0000256" key="2">
    <source>
        <dbReference type="ARBA" id="ARBA00009220"/>
    </source>
</evidence>
<evidence type="ECO:0000256" key="1">
    <source>
        <dbReference type="ARBA" id="ARBA00004123"/>
    </source>
</evidence>
<feature type="compositionally biased region" description="Acidic residues" evidence="20">
    <location>
        <begin position="633"/>
        <end position="645"/>
    </location>
</feature>
<evidence type="ECO:0000256" key="6">
    <source>
        <dbReference type="ARBA" id="ARBA00022801"/>
    </source>
</evidence>
<reference evidence="24" key="1">
    <citation type="submission" date="2014-02" db="EMBL/GenBank/DDBJ databases">
        <authorList>
            <person name="Genoscope - CEA"/>
        </authorList>
    </citation>
    <scope>NUCLEOTIDE SEQUENCE</scope>
    <source>
        <strain evidence="24">LS3</strain>
    </source>
</reference>
<dbReference type="GO" id="GO:0003677">
    <property type="term" value="F:DNA binding"/>
    <property type="evidence" value="ECO:0007669"/>
    <property type="project" value="UniProtKB-KW"/>
</dbReference>
<dbReference type="CDD" id="cd18793">
    <property type="entry name" value="SF2_C_SNF"/>
    <property type="match status" value="1"/>
</dbReference>
<evidence type="ECO:0000256" key="20">
    <source>
        <dbReference type="SAM" id="MobiDB-lite"/>
    </source>
</evidence>
<sequence>MARRGIDSPPTQGKLHLNNVWTRRTNFLDSKRRRIEEPRRRSSRLSAPHTAQSGQDSGQAPDARPATKSTPKRKQPQTRKAPPKSAQETAIESLQNDLSSIYDRHDDRVRLLFHLEKFVSLVSFDPDEAKRDNSQVFEDYKLKYDLWSKVSDGRGGGRSTRRQLRQSQVLSGKEPTPEPQPPAPEPTPTTSNTEGKKKTGSASSKSSKTKAASKSRRQSGRVKQKAAEIDEFASDNENVYYDVQYDDDDNNDDHDDNDRYSKKLVMNPLHMPLPAKHGSLEGFLGSFISLDDDMTEEERDRYVESQIALRKRIENAKQRGMFKDRLGNTSAPELRKFHDPIPTSDTFNHHLTRHAVHFAKLVQDERRSHLSKAKKISSMIEQHFKRLEGAEEKERKSEEKRLRQLARKTAADVLKRWKLAEKVVQQKRAIMLEEQQRQAGKVQLNQILEQSAQLLESRIDTAVDDAGDNFSDVESEPESDRVQSDQADSDDESGDESMDSEVMSTSESEDEEVVQDDAKDEQLSVEELRKKYANLPEPEPEDKAESEPEQDEEQVNGVNGHADSESDESIPMDSEEDESMDSDSDDEGDEEEDSEEEEQPSALASLFSKPQPDTDEQMADSDDEFVEPKSEESEAESQEMSEPEDDSNKPAVKTPVPFLLRGTLREYQHYGLDWLAGLYNTHTNGILADEMGLGKTIQTISLLAYLACEKEVWGPHLIVVPTSVMLNWEMEFKRFAPGFKVLTYYGNPQQRKEKRKGWNKEDSWHVCITSYQLVLQDQPAFRRKRWHYMILDEAHNIKNFRSQRWQALLNFNSERRLLLTGTPLQNNLVELWSLLYFLMPSSTKSGMPDGFANLKDFQDWFARPVDKLVEGGGSTNDQETIETVTKLHQVLRPYLLRRLKADVEKQMPLKYEHVVYCRLSKRQRFLYDDFMSRAQTKETLASGNFLSIINCLMQLRKVCNHPDLFEVRPIVTSMAQEQSVPGSFEPQDVFIRKKLMEDMDRDRVNLNVLGLIRTNNEGMTTHNCERQKEISAEGTMLKELKKLRELTANKVEPDFQTMEGYQKYHDYVKTREKLDKLEHVLYLDFLRVMMRKPVYGANLIERLSICDPQGVVQGADYDWERPEVMNGLKLTYDRREEQMKEVISKYSFVTPAVVSLDMARLTLGNELSAQIKYDRRFEPIRTRRLLHDSQVKLSIAFPDKRLLQYDCGKLQRLATLLRELIDNGHRALIFTQMTKVLDILEQFLNIHGYRYLRLDGATRIEQRQVLTERFNMDSRIPVFILSTRSGGLGINLTGADTVIFYDSDWNPSMDKQCQDRCHRIGQTRDVHIYRFVSEYTIESNILRKATQKQILDNVVIQEGDFTTDYFNRMTVKEMLGDVVPDVETTEHSLNELAQATTKGKNLERALAEAEDRDDAVAASVASRENYVDRNDFSEKDTPGDGTPGTPGTPGTTPGATSGPSKVGSRSVSKGPSGRSTVEPEATEGERTEGTGGTEGTVEPEPAMDQTDGLGQIEGDIEAAEQELEEDDDVGHVDDYMIRFIENGYFY</sequence>
<dbReference type="CDD" id="cd18003">
    <property type="entry name" value="DEXQc_SRCAP"/>
    <property type="match status" value="1"/>
</dbReference>
<dbReference type="SMART" id="SM00487">
    <property type="entry name" value="DEXDc"/>
    <property type="match status" value="1"/>
</dbReference>
<dbReference type="InterPro" id="IPR038718">
    <property type="entry name" value="SNF2-like_sf"/>
</dbReference>
<dbReference type="EMBL" id="HG937691">
    <property type="protein sequence ID" value="CDP33394.1"/>
    <property type="molecule type" value="Genomic_DNA"/>
</dbReference>
<dbReference type="PROSITE" id="PS51204">
    <property type="entry name" value="HSA"/>
    <property type="match status" value="1"/>
</dbReference>
<dbReference type="GO" id="GO:0000812">
    <property type="term" value="C:Swr1 complex"/>
    <property type="evidence" value="ECO:0007669"/>
    <property type="project" value="TreeGrafter"/>
</dbReference>
<evidence type="ECO:0000259" key="23">
    <source>
        <dbReference type="PROSITE" id="PS51204"/>
    </source>
</evidence>
<evidence type="ECO:0000256" key="12">
    <source>
        <dbReference type="ARBA" id="ARBA00023159"/>
    </source>
</evidence>
<feature type="compositionally biased region" description="Low complexity" evidence="20">
    <location>
        <begin position="165"/>
        <end position="174"/>
    </location>
</feature>
<dbReference type="GO" id="GO:0042393">
    <property type="term" value="F:histone binding"/>
    <property type="evidence" value="ECO:0007669"/>
    <property type="project" value="TreeGrafter"/>
</dbReference>
<dbReference type="Gene3D" id="1.20.120.850">
    <property type="entry name" value="SWI2/SNF2 ATPases, N-terminal domain"/>
    <property type="match status" value="1"/>
</dbReference>
<feature type="compositionally biased region" description="Basic and acidic residues" evidence="20">
    <location>
        <begin position="1425"/>
        <end position="1438"/>
    </location>
</feature>
<evidence type="ECO:0000256" key="8">
    <source>
        <dbReference type="ARBA" id="ARBA00022840"/>
    </source>
</evidence>
<feature type="compositionally biased region" description="Basic residues" evidence="20">
    <location>
        <begin position="207"/>
        <end position="224"/>
    </location>
</feature>
<dbReference type="InterPro" id="IPR000330">
    <property type="entry name" value="SNF2_N"/>
</dbReference>
<dbReference type="FunFam" id="3.40.50.10810:FF:000005">
    <property type="entry name" value="Photoperiod-independent early flowering 1"/>
    <property type="match status" value="1"/>
</dbReference>
<evidence type="ECO:0000256" key="13">
    <source>
        <dbReference type="ARBA" id="ARBA00023163"/>
    </source>
</evidence>
<dbReference type="InterPro" id="IPR001650">
    <property type="entry name" value="Helicase_C-like"/>
</dbReference>
<keyword evidence="19" id="KW-0175">Coiled coil</keyword>
<dbReference type="GO" id="GO:0006338">
    <property type="term" value="P:chromatin remodeling"/>
    <property type="evidence" value="ECO:0007669"/>
    <property type="project" value="TreeGrafter"/>
</dbReference>
<evidence type="ECO:0000313" key="24">
    <source>
        <dbReference type="EMBL" id="CDP33394.1"/>
    </source>
</evidence>
<keyword evidence="7" id="KW-0347">Helicase</keyword>
<feature type="domain" description="Helicase ATP-binding" evidence="21">
    <location>
        <begin position="676"/>
        <end position="841"/>
    </location>
</feature>
<comment type="similarity">
    <text evidence="2">Belongs to the SNF2/RAD54 helicase family. SWR1 subfamily.</text>
</comment>
<evidence type="ECO:0000256" key="14">
    <source>
        <dbReference type="ARBA" id="ARBA00023242"/>
    </source>
</evidence>
<keyword evidence="14" id="KW-0539">Nucleus</keyword>
<protein>
    <recommendedName>
        <fullName evidence="16">Helicase SWR1</fullName>
        <ecNumber evidence="4">3.6.4.12</ecNumber>
    </recommendedName>
    <alternativeName>
        <fullName evidence="18">Helicase swr1</fullName>
    </alternativeName>
</protein>
<evidence type="ECO:0000256" key="19">
    <source>
        <dbReference type="SAM" id="Coils"/>
    </source>
</evidence>
<dbReference type="GO" id="GO:0005524">
    <property type="term" value="F:ATP binding"/>
    <property type="evidence" value="ECO:0007669"/>
    <property type="project" value="UniProtKB-KW"/>
</dbReference>
<keyword evidence="6" id="KW-0378">Hydrolase</keyword>
<dbReference type="InterPro" id="IPR014012">
    <property type="entry name" value="HSA_dom"/>
</dbReference>
<dbReference type="InterPro" id="IPR002464">
    <property type="entry name" value="DNA/RNA_helicase_DEAH_CS"/>
</dbReference>
<keyword evidence="9" id="KW-0156">Chromatin regulator</keyword>
<organism evidence="24">
    <name type="scientific">Blastobotrys adeninivorans</name>
    <name type="common">Yeast</name>
    <name type="synonym">Arxula adeninivorans</name>
    <dbReference type="NCBI Taxonomy" id="409370"/>
    <lineage>
        <taxon>Eukaryota</taxon>
        <taxon>Fungi</taxon>
        <taxon>Dikarya</taxon>
        <taxon>Ascomycota</taxon>
        <taxon>Saccharomycotina</taxon>
        <taxon>Dipodascomycetes</taxon>
        <taxon>Dipodascales</taxon>
        <taxon>Trichomonascaceae</taxon>
        <taxon>Blastobotrys</taxon>
    </lineage>
</organism>
<comment type="catalytic activity">
    <reaction evidence="17">
        <text>ATP + H2O = ADP + phosphate + H(+)</text>
        <dbReference type="Rhea" id="RHEA:13065"/>
        <dbReference type="ChEBI" id="CHEBI:15377"/>
        <dbReference type="ChEBI" id="CHEBI:15378"/>
        <dbReference type="ChEBI" id="CHEBI:30616"/>
        <dbReference type="ChEBI" id="CHEBI:43474"/>
        <dbReference type="ChEBI" id="CHEBI:456216"/>
        <dbReference type="EC" id="3.6.4.12"/>
    </reaction>
</comment>
<evidence type="ECO:0000256" key="10">
    <source>
        <dbReference type="ARBA" id="ARBA00023015"/>
    </source>
</evidence>
<comment type="function">
    <text evidence="15">Catalytic component of the SWR1 complex which mediates the ATP-dependent exchange of histone H2A for the H2A variant HZT1 leading to transcriptional regulation of selected genes by chromatin remodeling.</text>
</comment>
<evidence type="ECO:0000256" key="4">
    <source>
        <dbReference type="ARBA" id="ARBA00012551"/>
    </source>
</evidence>
<evidence type="ECO:0000256" key="3">
    <source>
        <dbReference type="ARBA" id="ARBA00011826"/>
    </source>
</evidence>
<keyword evidence="10" id="KW-0805">Transcription regulation</keyword>
<keyword evidence="13" id="KW-0804">Transcription</keyword>